<dbReference type="InterPro" id="IPR032429">
    <property type="entry name" value="Nibrin_BRCT2"/>
</dbReference>
<name>A0ABR4G356_9EURO</name>
<keyword evidence="3" id="KW-0158">Chromosome</keyword>
<dbReference type="Pfam" id="PF16508">
    <property type="entry name" value="NIBRIN_BRCT_II"/>
    <property type="match status" value="1"/>
</dbReference>
<comment type="subcellular location">
    <subcellularLocation>
        <location evidence="2">Chromosome</location>
    </subcellularLocation>
    <subcellularLocation>
        <location evidence="1">Nucleus</location>
    </subcellularLocation>
</comment>
<comment type="caution">
    <text evidence="10">The sequence shown here is derived from an EMBL/GenBank/DDBJ whole genome shotgun (WGS) entry which is preliminary data.</text>
</comment>
<gene>
    <name evidence="10" type="ORF">BJX66DRAFT_224172</name>
</gene>
<dbReference type="SMART" id="SM00240">
    <property type="entry name" value="FHA"/>
    <property type="match status" value="1"/>
</dbReference>
<keyword evidence="6" id="KW-0539">Nucleus</keyword>
<feature type="compositionally biased region" description="Basic and acidic residues" evidence="8">
    <location>
        <begin position="485"/>
        <end position="536"/>
    </location>
</feature>
<feature type="region of interest" description="Disordered" evidence="8">
    <location>
        <begin position="369"/>
        <end position="411"/>
    </location>
</feature>
<proteinExistence type="inferred from homology"/>
<dbReference type="Gene3D" id="3.40.50.10980">
    <property type="entry name" value="Nibrin, BRCT2 domain"/>
    <property type="match status" value="1"/>
</dbReference>
<protein>
    <recommendedName>
        <fullName evidence="9">FHA domain-containing protein</fullName>
    </recommendedName>
</protein>
<comment type="similarity">
    <text evidence="7">Belongs to the Nibrin family.</text>
</comment>
<feature type="region of interest" description="Disordered" evidence="8">
    <location>
        <begin position="462"/>
        <end position="545"/>
    </location>
</feature>
<keyword evidence="5" id="KW-0234">DNA repair</keyword>
<evidence type="ECO:0000313" key="10">
    <source>
        <dbReference type="EMBL" id="KAL2793460.1"/>
    </source>
</evidence>
<sequence>MWILDSEGDFLGGRRLWLRPGKKYLIGRVKKDGVRHVINAKSVSRKHLVIEVSPVEAGDGGKIHRRSEVSITDQATQNGTFLDGERIPKDESQKLTGEAHEIQLGSHDSLLRIKWEPIVLSFSFSLKGSKAKKALTAVRSKLEDLDIKTTDEYLNVTTHVVQTKRNTAKGLQALVNGKYIVKEEYVDAVLYAATPIDLENLESLSPLETDFDAAWPDETHYLPPPGREAHNYSDEAFAPNSERNHVFDGYTFVFGERAQYDNLQGPIANGHGKALFYEIKDGVTTADEVVQFLTNTAGLKGLGPDRDGPGGVVHVRYRSKTQELWSIELSNQIAVMTDQRVIEQNEFINAILGNDASILCRQLRRVVDRSSPSSEPSSAHPPPSQDVQVVADSQPAEDASQPSKKARGARVRKYVSKMKTFDDGFDINSIPAYAPEVEDSMRSPPPMPIETSNEFQSQQLDSIEEEEDLVSSLLPGATAMKRRRAETSQRSLEESSSRPKPEEVHRPKRQKLDVLEAARQHREAEEDAARQRRQQEEELLQSSLKDVAVEKLKGLAIVEEMEMPARRNDDNESDRWDERWNGRKNFKKFRRKGDPSQPRRRIQAVIVPLEEVARKDFGIGDHYWVNTNQSNGKSPQESHRERTVSQASSEPSQQWSLARSGSEKTTTTTQRSQKRVREERDSDSDDELRFRFRRRR</sequence>
<feature type="compositionally biased region" description="Basic and acidic residues" evidence="8">
    <location>
        <begin position="563"/>
        <end position="581"/>
    </location>
</feature>
<feature type="domain" description="FHA" evidence="9">
    <location>
        <begin position="24"/>
        <end position="87"/>
    </location>
</feature>
<dbReference type="Gene3D" id="3.40.50.10190">
    <property type="entry name" value="BRCT domain"/>
    <property type="match status" value="1"/>
</dbReference>
<feature type="region of interest" description="Disordered" evidence="8">
    <location>
        <begin position="622"/>
        <end position="696"/>
    </location>
</feature>
<evidence type="ECO:0000256" key="5">
    <source>
        <dbReference type="ARBA" id="ARBA00023204"/>
    </source>
</evidence>
<evidence type="ECO:0000256" key="4">
    <source>
        <dbReference type="ARBA" id="ARBA00022763"/>
    </source>
</evidence>
<feature type="compositionally biased region" description="Basic residues" evidence="8">
    <location>
        <begin position="582"/>
        <end position="591"/>
    </location>
</feature>
<dbReference type="InterPro" id="IPR036420">
    <property type="entry name" value="BRCT_dom_sf"/>
</dbReference>
<dbReference type="Pfam" id="PF00498">
    <property type="entry name" value="FHA"/>
    <property type="match status" value="1"/>
</dbReference>
<accession>A0ABR4G356</accession>
<reference evidence="10 11" key="1">
    <citation type="submission" date="2024-07" db="EMBL/GenBank/DDBJ databases">
        <title>Section-level genome sequencing and comparative genomics of Aspergillus sections Usti and Cavernicolus.</title>
        <authorList>
            <consortium name="Lawrence Berkeley National Laboratory"/>
            <person name="Nybo J.L."/>
            <person name="Vesth T.C."/>
            <person name="Theobald S."/>
            <person name="Frisvad J.C."/>
            <person name="Larsen T.O."/>
            <person name="Kjaerboelling I."/>
            <person name="Rothschild-Mancinelli K."/>
            <person name="Lyhne E.K."/>
            <person name="Kogle M.E."/>
            <person name="Barry K."/>
            <person name="Clum A."/>
            <person name="Na H."/>
            <person name="Ledsgaard L."/>
            <person name="Lin J."/>
            <person name="Lipzen A."/>
            <person name="Kuo A."/>
            <person name="Riley R."/>
            <person name="Mondo S."/>
            <person name="Labutti K."/>
            <person name="Haridas S."/>
            <person name="Pangalinan J."/>
            <person name="Salamov A.A."/>
            <person name="Simmons B.A."/>
            <person name="Magnuson J.K."/>
            <person name="Chen J."/>
            <person name="Drula E."/>
            <person name="Henrissat B."/>
            <person name="Wiebenga A."/>
            <person name="Lubbers R.J."/>
            <person name="Gomes A.C."/>
            <person name="Makela M.R."/>
            <person name="Stajich J."/>
            <person name="Grigoriev I.V."/>
            <person name="Mortensen U.H."/>
            <person name="De Vries R.P."/>
            <person name="Baker S.E."/>
            <person name="Andersen M.R."/>
        </authorList>
    </citation>
    <scope>NUCLEOTIDE SEQUENCE [LARGE SCALE GENOMIC DNA]</scope>
    <source>
        <strain evidence="10 11">CBS 209.92</strain>
    </source>
</reference>
<keyword evidence="4" id="KW-0227">DNA damage</keyword>
<feature type="compositionally biased region" description="Polar residues" evidence="8">
    <location>
        <begin position="644"/>
        <end position="659"/>
    </location>
</feature>
<dbReference type="EMBL" id="JBFTWV010000057">
    <property type="protein sequence ID" value="KAL2793460.1"/>
    <property type="molecule type" value="Genomic_DNA"/>
</dbReference>
<dbReference type="CDD" id="cd22667">
    <property type="entry name" value="FHA_NBN"/>
    <property type="match status" value="1"/>
</dbReference>
<dbReference type="InterPro" id="IPR040227">
    <property type="entry name" value="Nibrin-rel"/>
</dbReference>
<dbReference type="Proteomes" id="UP001610563">
    <property type="component" value="Unassembled WGS sequence"/>
</dbReference>
<dbReference type="InterPro" id="IPR000253">
    <property type="entry name" value="FHA_dom"/>
</dbReference>
<organism evidence="10 11">
    <name type="scientific">Aspergillus keveii</name>
    <dbReference type="NCBI Taxonomy" id="714993"/>
    <lineage>
        <taxon>Eukaryota</taxon>
        <taxon>Fungi</taxon>
        <taxon>Dikarya</taxon>
        <taxon>Ascomycota</taxon>
        <taxon>Pezizomycotina</taxon>
        <taxon>Eurotiomycetes</taxon>
        <taxon>Eurotiomycetidae</taxon>
        <taxon>Eurotiales</taxon>
        <taxon>Aspergillaceae</taxon>
        <taxon>Aspergillus</taxon>
        <taxon>Aspergillus subgen. Nidulantes</taxon>
    </lineage>
</organism>
<dbReference type="PANTHER" id="PTHR12162">
    <property type="entry name" value="NIBRIN-RELATED"/>
    <property type="match status" value="1"/>
</dbReference>
<dbReference type="SUPFAM" id="SSF49879">
    <property type="entry name" value="SMAD/FHA domain"/>
    <property type="match status" value="1"/>
</dbReference>
<evidence type="ECO:0000259" key="9">
    <source>
        <dbReference type="PROSITE" id="PS50006"/>
    </source>
</evidence>
<evidence type="ECO:0000256" key="2">
    <source>
        <dbReference type="ARBA" id="ARBA00004286"/>
    </source>
</evidence>
<evidence type="ECO:0000313" key="11">
    <source>
        <dbReference type="Proteomes" id="UP001610563"/>
    </source>
</evidence>
<evidence type="ECO:0000256" key="8">
    <source>
        <dbReference type="SAM" id="MobiDB-lite"/>
    </source>
</evidence>
<dbReference type="Gene3D" id="2.60.200.20">
    <property type="match status" value="1"/>
</dbReference>
<dbReference type="PANTHER" id="PTHR12162:SF0">
    <property type="entry name" value="NIBRIN"/>
    <property type="match status" value="1"/>
</dbReference>
<feature type="region of interest" description="Disordered" evidence="8">
    <location>
        <begin position="563"/>
        <end position="601"/>
    </location>
</feature>
<keyword evidence="11" id="KW-1185">Reference proteome</keyword>
<dbReference type="PROSITE" id="PS50006">
    <property type="entry name" value="FHA_DOMAIN"/>
    <property type="match status" value="1"/>
</dbReference>
<evidence type="ECO:0000256" key="1">
    <source>
        <dbReference type="ARBA" id="ARBA00004123"/>
    </source>
</evidence>
<evidence type="ECO:0000256" key="7">
    <source>
        <dbReference type="ARBA" id="ARBA00044757"/>
    </source>
</evidence>
<evidence type="ECO:0000256" key="3">
    <source>
        <dbReference type="ARBA" id="ARBA00022454"/>
    </source>
</evidence>
<feature type="compositionally biased region" description="Polar residues" evidence="8">
    <location>
        <begin position="625"/>
        <end position="635"/>
    </location>
</feature>
<dbReference type="InterPro" id="IPR008984">
    <property type="entry name" value="SMAD_FHA_dom_sf"/>
</dbReference>
<dbReference type="InterPro" id="IPR043014">
    <property type="entry name" value="Nibrin_BRCT2_sf"/>
</dbReference>
<feature type="region of interest" description="Disordered" evidence="8">
    <location>
        <begin position="437"/>
        <end position="456"/>
    </location>
</feature>
<evidence type="ECO:0000256" key="6">
    <source>
        <dbReference type="ARBA" id="ARBA00023242"/>
    </source>
</evidence>